<organism evidence="5 6">
    <name type="scientific">Alcaligenes faecalis</name>
    <dbReference type="NCBI Taxonomy" id="511"/>
    <lineage>
        <taxon>Bacteria</taxon>
        <taxon>Pseudomonadati</taxon>
        <taxon>Pseudomonadota</taxon>
        <taxon>Betaproteobacteria</taxon>
        <taxon>Burkholderiales</taxon>
        <taxon>Alcaligenaceae</taxon>
        <taxon>Alcaligenes</taxon>
    </lineage>
</organism>
<keyword evidence="3" id="KW-0233">DNA recombination</keyword>
<dbReference type="Proteomes" id="UP000214561">
    <property type="component" value="Chromosome"/>
</dbReference>
<dbReference type="Gene3D" id="1.10.150.130">
    <property type="match status" value="1"/>
</dbReference>
<dbReference type="CDD" id="cd00796">
    <property type="entry name" value="INT_Rci_Hp1_C"/>
    <property type="match status" value="1"/>
</dbReference>
<gene>
    <name evidence="5" type="ORF">AFA_07015</name>
</gene>
<sequence length="327" mass="36864">MASFRKSGNGWRAEIVKKGLRESATFPTKREAQEWASKREAEITAMRAGKVIRWTLHDVLERYITQVSPTKASGDKEILRLKAIQRDDIAKLIMQDIGAPDLAAWRDRRLESVKPASVLREIGSLRAIWKQAKKGEWGYVDHDPWPEVTKPAASKPRTVIFEEGEVERIVDALGYSGGRPASRRQQAAVALLLSLETAMRAGEIISLTWNCISYEKRTAYLASTKNSDDRYVPLSRRAIELLKAMEGVHDEKVFDLTSALLDVYYRSGRDLAGISGPTFHDARATAITRLSKKLDILELARMVGHRDPRSLMIYYRQSPTDIAAKLD</sequence>
<proteinExistence type="predicted"/>
<evidence type="ECO:0000313" key="5">
    <source>
        <dbReference type="EMBL" id="ASR89216.1"/>
    </source>
</evidence>
<dbReference type="Gene3D" id="1.10.443.10">
    <property type="entry name" value="Intergrase catalytic core"/>
    <property type="match status" value="1"/>
</dbReference>
<evidence type="ECO:0000256" key="2">
    <source>
        <dbReference type="ARBA" id="ARBA00023125"/>
    </source>
</evidence>
<evidence type="ECO:0000256" key="3">
    <source>
        <dbReference type="ARBA" id="ARBA00023172"/>
    </source>
</evidence>
<keyword evidence="2" id="KW-0238">DNA-binding</keyword>
<evidence type="ECO:0000259" key="4">
    <source>
        <dbReference type="PROSITE" id="PS51898"/>
    </source>
</evidence>
<dbReference type="GO" id="GO:0015074">
    <property type="term" value="P:DNA integration"/>
    <property type="evidence" value="ECO:0007669"/>
    <property type="project" value="UniProtKB-KW"/>
</dbReference>
<dbReference type="PROSITE" id="PS51898">
    <property type="entry name" value="TYR_RECOMBINASE"/>
    <property type="match status" value="1"/>
</dbReference>
<dbReference type="PANTHER" id="PTHR30349:SF94">
    <property type="entry name" value="INTEGRASE_RECOMBINASE HI_1414-RELATED"/>
    <property type="match status" value="1"/>
</dbReference>
<feature type="domain" description="Tyr recombinase" evidence="4">
    <location>
        <begin position="154"/>
        <end position="327"/>
    </location>
</feature>
<dbReference type="RefSeq" id="WP_094196315.1">
    <property type="nucleotide sequence ID" value="NZ_CP021641.1"/>
</dbReference>
<dbReference type="InterPro" id="IPR011010">
    <property type="entry name" value="DNA_brk_join_enz"/>
</dbReference>
<dbReference type="InterPro" id="IPR002104">
    <property type="entry name" value="Integrase_catalytic"/>
</dbReference>
<evidence type="ECO:0000313" key="6">
    <source>
        <dbReference type="Proteomes" id="UP000214561"/>
    </source>
</evidence>
<reference evidence="5 6" key="1">
    <citation type="submission" date="2017-05" db="EMBL/GenBank/DDBJ databases">
        <authorList>
            <person name="Qiu J.G."/>
            <person name="He J."/>
        </authorList>
    </citation>
    <scope>NUCLEOTIDE SEQUENCE [LARGE SCALE GENOMIC DNA]</scope>
    <source>
        <strain evidence="5 6">JQ135</strain>
    </source>
</reference>
<dbReference type="AlphaFoldDB" id="A0AB33CSE0"/>
<name>A0AB33CSE0_ALCFA</name>
<protein>
    <submittedName>
        <fullName evidence="5">Integrase</fullName>
    </submittedName>
</protein>
<dbReference type="GO" id="GO:0006310">
    <property type="term" value="P:DNA recombination"/>
    <property type="evidence" value="ECO:0007669"/>
    <property type="project" value="UniProtKB-KW"/>
</dbReference>
<dbReference type="PANTHER" id="PTHR30349">
    <property type="entry name" value="PHAGE INTEGRASE-RELATED"/>
    <property type="match status" value="1"/>
</dbReference>
<dbReference type="SUPFAM" id="SSF56349">
    <property type="entry name" value="DNA breaking-rejoining enzymes"/>
    <property type="match status" value="1"/>
</dbReference>
<dbReference type="EMBL" id="CP021641">
    <property type="protein sequence ID" value="ASR89216.1"/>
    <property type="molecule type" value="Genomic_DNA"/>
</dbReference>
<accession>A0AB33CSE0</accession>
<dbReference type="InterPro" id="IPR050090">
    <property type="entry name" value="Tyrosine_recombinase_XerCD"/>
</dbReference>
<dbReference type="GO" id="GO:0003677">
    <property type="term" value="F:DNA binding"/>
    <property type="evidence" value="ECO:0007669"/>
    <property type="project" value="UniProtKB-KW"/>
</dbReference>
<evidence type="ECO:0000256" key="1">
    <source>
        <dbReference type="ARBA" id="ARBA00022908"/>
    </source>
</evidence>
<keyword evidence="1" id="KW-0229">DNA integration</keyword>
<dbReference type="KEGG" id="afq:AFA_07015"/>
<dbReference type="InterPro" id="IPR013762">
    <property type="entry name" value="Integrase-like_cat_sf"/>
</dbReference>
<dbReference type="Pfam" id="PF00589">
    <property type="entry name" value="Phage_integrase"/>
    <property type="match status" value="1"/>
</dbReference>
<dbReference type="InterPro" id="IPR010998">
    <property type="entry name" value="Integrase_recombinase_N"/>
</dbReference>